<dbReference type="EMBL" id="CP036339">
    <property type="protein sequence ID" value="QDT70944.1"/>
    <property type="molecule type" value="Genomic_DNA"/>
</dbReference>
<dbReference type="Pfam" id="PF00109">
    <property type="entry name" value="ketoacyl-synt"/>
    <property type="match status" value="1"/>
</dbReference>
<dbReference type="RefSeq" id="WP_145429932.1">
    <property type="nucleotide sequence ID" value="NZ_CP036339.1"/>
</dbReference>
<gene>
    <name evidence="5" type="primary">fabF_1</name>
    <name evidence="5" type="ORF">I41_00980</name>
</gene>
<evidence type="ECO:0000259" key="4">
    <source>
        <dbReference type="PROSITE" id="PS52004"/>
    </source>
</evidence>
<dbReference type="GO" id="GO:0005829">
    <property type="term" value="C:cytosol"/>
    <property type="evidence" value="ECO:0007669"/>
    <property type="project" value="TreeGrafter"/>
</dbReference>
<keyword evidence="5" id="KW-0012">Acyltransferase</keyword>
<evidence type="ECO:0000256" key="2">
    <source>
        <dbReference type="ARBA" id="ARBA00022679"/>
    </source>
</evidence>
<dbReference type="GO" id="GO:0006633">
    <property type="term" value="P:fatty acid biosynthetic process"/>
    <property type="evidence" value="ECO:0007669"/>
    <property type="project" value="TreeGrafter"/>
</dbReference>
<sequence>MPEVVVTGLGIVCPIGVGADAVWASVESRTSGVRAVPELVAANLPIPIAADVADFDAKEFVKPRKSLKVMSRETQLGFTASEMAWADAGLDGANVDPDRLGVTSGSNMFCPEMPELAAACHASDSGDGVFDFNRWGNTGLREVFPLWLLKYLPNMAPAHVSIAHDARGPSNSIVAGDVSGLLALIEAADVVARGHADVMLAGGASSSIGWMDLIWHAGARLSHRVDEPERACRPFDADRDGMVGGEGAAMFVLETREHALARGAKPLARIAGYGRRYESATASYRPTGQSIGQAIEAALAAAGVKAGAVGHVSAHGLSTELDDRIEAEAIRRTLGDVAVTAPKSFIGNVGAACGAVEMAINLLGLLRGRVAPTLNYETPDPKCPVNVVAEMAAAKSPLAMLLNHRTTGQAVSLLIEAE</sequence>
<dbReference type="InterPro" id="IPR014031">
    <property type="entry name" value="Ketoacyl_synth_C"/>
</dbReference>
<dbReference type="InterPro" id="IPR016039">
    <property type="entry name" value="Thiolase-like"/>
</dbReference>
<dbReference type="InterPro" id="IPR000794">
    <property type="entry name" value="Beta-ketoacyl_synthase"/>
</dbReference>
<organism evidence="5 6">
    <name type="scientific">Lacipirellula limnantheis</name>
    <dbReference type="NCBI Taxonomy" id="2528024"/>
    <lineage>
        <taxon>Bacteria</taxon>
        <taxon>Pseudomonadati</taxon>
        <taxon>Planctomycetota</taxon>
        <taxon>Planctomycetia</taxon>
        <taxon>Pirellulales</taxon>
        <taxon>Lacipirellulaceae</taxon>
        <taxon>Lacipirellula</taxon>
    </lineage>
</organism>
<dbReference type="PANTHER" id="PTHR11712:SF336">
    <property type="entry name" value="3-OXOACYL-[ACYL-CARRIER-PROTEIN] SYNTHASE, MITOCHONDRIAL"/>
    <property type="match status" value="1"/>
</dbReference>
<dbReference type="Pfam" id="PF02801">
    <property type="entry name" value="Ketoacyl-synt_C"/>
    <property type="match status" value="1"/>
</dbReference>
<dbReference type="SMART" id="SM00825">
    <property type="entry name" value="PKS_KS"/>
    <property type="match status" value="1"/>
</dbReference>
<dbReference type="InterPro" id="IPR020841">
    <property type="entry name" value="PKS_Beta-ketoAc_synthase_dom"/>
</dbReference>
<evidence type="ECO:0000313" key="5">
    <source>
        <dbReference type="EMBL" id="QDT70944.1"/>
    </source>
</evidence>
<evidence type="ECO:0000313" key="6">
    <source>
        <dbReference type="Proteomes" id="UP000317909"/>
    </source>
</evidence>
<dbReference type="Gene3D" id="3.40.47.10">
    <property type="match status" value="2"/>
</dbReference>
<dbReference type="PANTHER" id="PTHR11712">
    <property type="entry name" value="POLYKETIDE SYNTHASE-RELATED"/>
    <property type="match status" value="1"/>
</dbReference>
<proteinExistence type="inferred from homology"/>
<dbReference type="PROSITE" id="PS52004">
    <property type="entry name" value="KS3_2"/>
    <property type="match status" value="1"/>
</dbReference>
<accession>A0A517TRE7</accession>
<name>A0A517TRE7_9BACT</name>
<dbReference type="EC" id="2.3.1.179" evidence="5"/>
<dbReference type="OrthoDB" id="292158at2"/>
<dbReference type="SUPFAM" id="SSF53901">
    <property type="entry name" value="Thiolase-like"/>
    <property type="match status" value="2"/>
</dbReference>
<dbReference type="Proteomes" id="UP000317909">
    <property type="component" value="Chromosome"/>
</dbReference>
<feature type="domain" description="Ketosynthase family 3 (KS3)" evidence="4">
    <location>
        <begin position="1"/>
        <end position="417"/>
    </location>
</feature>
<reference evidence="5 6" key="1">
    <citation type="submission" date="2019-02" db="EMBL/GenBank/DDBJ databases">
        <title>Deep-cultivation of Planctomycetes and their phenomic and genomic characterization uncovers novel biology.</title>
        <authorList>
            <person name="Wiegand S."/>
            <person name="Jogler M."/>
            <person name="Boedeker C."/>
            <person name="Pinto D."/>
            <person name="Vollmers J."/>
            <person name="Rivas-Marin E."/>
            <person name="Kohn T."/>
            <person name="Peeters S.H."/>
            <person name="Heuer A."/>
            <person name="Rast P."/>
            <person name="Oberbeckmann S."/>
            <person name="Bunk B."/>
            <person name="Jeske O."/>
            <person name="Meyerdierks A."/>
            <person name="Storesund J.E."/>
            <person name="Kallscheuer N."/>
            <person name="Luecker S."/>
            <person name="Lage O.M."/>
            <person name="Pohl T."/>
            <person name="Merkel B.J."/>
            <person name="Hornburger P."/>
            <person name="Mueller R.-W."/>
            <person name="Bruemmer F."/>
            <person name="Labrenz M."/>
            <person name="Spormann A.M."/>
            <person name="Op den Camp H."/>
            <person name="Overmann J."/>
            <person name="Amann R."/>
            <person name="Jetten M.S.M."/>
            <person name="Mascher T."/>
            <person name="Medema M.H."/>
            <person name="Devos D.P."/>
            <person name="Kaster A.-K."/>
            <person name="Ovreas L."/>
            <person name="Rohde M."/>
            <person name="Galperin M.Y."/>
            <person name="Jogler C."/>
        </authorList>
    </citation>
    <scope>NUCLEOTIDE SEQUENCE [LARGE SCALE GENOMIC DNA]</scope>
    <source>
        <strain evidence="5 6">I41</strain>
    </source>
</reference>
<dbReference type="AlphaFoldDB" id="A0A517TRE7"/>
<dbReference type="GO" id="GO:0004315">
    <property type="term" value="F:3-oxoacyl-[acyl-carrier-protein] synthase activity"/>
    <property type="evidence" value="ECO:0007669"/>
    <property type="project" value="UniProtKB-EC"/>
</dbReference>
<evidence type="ECO:0000256" key="3">
    <source>
        <dbReference type="RuleBase" id="RU003694"/>
    </source>
</evidence>
<comment type="similarity">
    <text evidence="1 3">Belongs to the thiolase-like superfamily. Beta-ketoacyl-ACP synthases family.</text>
</comment>
<dbReference type="KEGG" id="llh:I41_00980"/>
<dbReference type="InterPro" id="IPR014030">
    <property type="entry name" value="Ketoacyl_synth_N"/>
</dbReference>
<dbReference type="CDD" id="cd00834">
    <property type="entry name" value="KAS_I_II"/>
    <property type="match status" value="1"/>
</dbReference>
<keyword evidence="2 3" id="KW-0808">Transferase</keyword>
<protein>
    <submittedName>
        <fullName evidence="5">3-oxoacyl-[acyl-carrier-protein] synthase 2</fullName>
        <ecNumber evidence="5">2.3.1.179</ecNumber>
    </submittedName>
</protein>
<keyword evidence="6" id="KW-1185">Reference proteome</keyword>
<evidence type="ECO:0000256" key="1">
    <source>
        <dbReference type="ARBA" id="ARBA00008467"/>
    </source>
</evidence>